<dbReference type="EC" id="3.2.1.39" evidence="3"/>
<accession>A0A6A3I878</accession>
<dbReference type="GO" id="GO:0042973">
    <property type="term" value="F:glucan endo-1,3-beta-D-glucosidase activity"/>
    <property type="evidence" value="ECO:0007669"/>
    <property type="project" value="UniProtKB-EC"/>
</dbReference>
<evidence type="ECO:0000256" key="9">
    <source>
        <dbReference type="ARBA" id="ARBA00023316"/>
    </source>
</evidence>
<evidence type="ECO:0000256" key="14">
    <source>
        <dbReference type="SAM" id="MobiDB-lite"/>
    </source>
</evidence>
<evidence type="ECO:0000256" key="13">
    <source>
        <dbReference type="ARBA" id="ARBA00043078"/>
    </source>
</evidence>
<evidence type="ECO:0000313" key="19">
    <source>
        <dbReference type="Proteomes" id="UP000433483"/>
    </source>
</evidence>
<sequence>MRFHLATFAASVGLMLSNDADALNVKMPGVNYIPRKGPDWEPDSTKCKSACEMQQDLHALKGVTDKIRIYSLIDCNQAETILSAAKKAGLKVDLGIWTTFNHSTLQKEKDKLAGLIDSCGEVPSQNPRIRFPDPSISPEFQYPVP</sequence>
<keyword evidence="7" id="KW-0325">Glycoprotein</keyword>
<dbReference type="Proteomes" id="UP000486351">
    <property type="component" value="Unassembled WGS sequence"/>
</dbReference>
<reference evidence="20 21" key="1">
    <citation type="submission" date="2018-09" db="EMBL/GenBank/DDBJ databases">
        <title>Genomic investigation of the strawberry pathogen Phytophthora fragariae indicates pathogenicity is determined by transcriptional variation in three key races.</title>
        <authorList>
            <person name="Adams T.M."/>
            <person name="Armitage A.D."/>
            <person name="Sobczyk M.K."/>
            <person name="Bates H.J."/>
            <person name="Dunwell J.M."/>
            <person name="Nellist C.F."/>
            <person name="Harrison R.J."/>
        </authorList>
    </citation>
    <scope>NUCLEOTIDE SEQUENCE [LARGE SCALE GENOMIC DNA]</scope>
    <source>
        <strain evidence="17 19">NOV-27</strain>
        <strain evidence="18 21">NOV-77</strain>
        <strain evidence="16 20">SCRP245</strain>
    </source>
</reference>
<evidence type="ECO:0000256" key="15">
    <source>
        <dbReference type="SAM" id="SignalP"/>
    </source>
</evidence>
<comment type="caution">
    <text evidence="16">The sequence shown here is derived from an EMBL/GenBank/DDBJ whole genome shotgun (WGS) entry which is preliminary data.</text>
</comment>
<evidence type="ECO:0000313" key="17">
    <source>
        <dbReference type="EMBL" id="KAE9175812.1"/>
    </source>
</evidence>
<keyword evidence="8" id="KW-0119">Carbohydrate metabolism</keyword>
<evidence type="ECO:0000313" key="16">
    <source>
        <dbReference type="EMBL" id="KAE8978017.1"/>
    </source>
</evidence>
<evidence type="ECO:0000256" key="11">
    <source>
        <dbReference type="ARBA" id="ARBA00037649"/>
    </source>
</evidence>
<evidence type="ECO:0000256" key="4">
    <source>
        <dbReference type="ARBA" id="ARBA00022475"/>
    </source>
</evidence>
<dbReference type="Proteomes" id="UP000433483">
    <property type="component" value="Unassembled WGS sequence"/>
</dbReference>
<keyword evidence="10" id="KW-0624">Polysaccharide degradation</keyword>
<dbReference type="OrthoDB" id="104500at2759"/>
<dbReference type="InterPro" id="IPR017853">
    <property type="entry name" value="GH"/>
</dbReference>
<comment type="function">
    <text evidence="11">Glucanases play a role in cell expansion during growth, in cell-cell fusion during mating, and in spore release during sporulation. This enzyme may be involved in beta-glucan degradation. Active on laminarin and lichenan.</text>
</comment>
<protein>
    <recommendedName>
        <fullName evidence="3">glucan endo-1,3-beta-D-glucosidase</fullName>
        <ecNumber evidence="3">3.2.1.39</ecNumber>
    </recommendedName>
    <alternativeName>
        <fullName evidence="13">Endo-1,3-beta-glucanase btgC</fullName>
    </alternativeName>
    <alternativeName>
        <fullName evidence="12">Laminarinase btgC</fullName>
    </alternativeName>
</protein>
<dbReference type="GO" id="GO:0071555">
    <property type="term" value="P:cell wall organization"/>
    <property type="evidence" value="ECO:0007669"/>
    <property type="project" value="UniProtKB-KW"/>
</dbReference>
<evidence type="ECO:0000256" key="2">
    <source>
        <dbReference type="ARBA" id="ARBA00004236"/>
    </source>
</evidence>
<dbReference type="EMBL" id="QXFY01002488">
    <property type="protein sequence ID" value="KAE9296657.1"/>
    <property type="molecule type" value="Genomic_DNA"/>
</dbReference>
<dbReference type="SUPFAM" id="SSF51445">
    <property type="entry name" value="(Trans)glycosidases"/>
    <property type="match status" value="1"/>
</dbReference>
<evidence type="ECO:0000256" key="12">
    <source>
        <dbReference type="ARBA" id="ARBA00042373"/>
    </source>
</evidence>
<organism evidence="16 20">
    <name type="scientific">Phytophthora fragariae</name>
    <dbReference type="NCBI Taxonomy" id="53985"/>
    <lineage>
        <taxon>Eukaryota</taxon>
        <taxon>Sar</taxon>
        <taxon>Stramenopiles</taxon>
        <taxon>Oomycota</taxon>
        <taxon>Peronosporomycetes</taxon>
        <taxon>Peronosporales</taxon>
        <taxon>Peronosporaceae</taxon>
        <taxon>Phytophthora</taxon>
    </lineage>
</organism>
<evidence type="ECO:0000256" key="8">
    <source>
        <dbReference type="ARBA" id="ARBA00023277"/>
    </source>
</evidence>
<dbReference type="InterPro" id="IPR050732">
    <property type="entry name" value="Beta-glucan_modifiers"/>
</dbReference>
<dbReference type="EMBL" id="QXGB01002686">
    <property type="protein sequence ID" value="KAE9175812.1"/>
    <property type="molecule type" value="Genomic_DNA"/>
</dbReference>
<keyword evidence="9" id="KW-0961">Cell wall biogenesis/degradation</keyword>
<proteinExistence type="predicted"/>
<feature type="region of interest" description="Disordered" evidence="14">
    <location>
        <begin position="126"/>
        <end position="145"/>
    </location>
</feature>
<evidence type="ECO:0000256" key="1">
    <source>
        <dbReference type="ARBA" id="ARBA00000382"/>
    </source>
</evidence>
<evidence type="ECO:0000256" key="10">
    <source>
        <dbReference type="ARBA" id="ARBA00023326"/>
    </source>
</evidence>
<keyword evidence="6" id="KW-0472">Membrane</keyword>
<dbReference type="GO" id="GO:0000272">
    <property type="term" value="P:polysaccharide catabolic process"/>
    <property type="evidence" value="ECO:0007669"/>
    <property type="project" value="UniProtKB-KW"/>
</dbReference>
<keyword evidence="19" id="KW-1185">Reference proteome</keyword>
<comment type="subcellular location">
    <subcellularLocation>
        <location evidence="2">Cell membrane</location>
    </subcellularLocation>
</comment>
<dbReference type="PANTHER" id="PTHR16631:SF17">
    <property type="entry name" value="GLUCAN ENDO-1,3-BETA-GLUCOSIDASE BTGC"/>
    <property type="match status" value="1"/>
</dbReference>
<evidence type="ECO:0000313" key="18">
    <source>
        <dbReference type="EMBL" id="KAE9296657.1"/>
    </source>
</evidence>
<keyword evidence="15" id="KW-0732">Signal</keyword>
<evidence type="ECO:0000256" key="7">
    <source>
        <dbReference type="ARBA" id="ARBA00023180"/>
    </source>
</evidence>
<feature type="signal peptide" evidence="15">
    <location>
        <begin position="1"/>
        <end position="22"/>
    </location>
</feature>
<evidence type="ECO:0000256" key="5">
    <source>
        <dbReference type="ARBA" id="ARBA00022801"/>
    </source>
</evidence>
<dbReference type="EMBL" id="QXFW01002494">
    <property type="protein sequence ID" value="KAE8978017.1"/>
    <property type="molecule type" value="Genomic_DNA"/>
</dbReference>
<keyword evidence="4" id="KW-1003">Cell membrane</keyword>
<dbReference type="GO" id="GO:0005886">
    <property type="term" value="C:plasma membrane"/>
    <property type="evidence" value="ECO:0007669"/>
    <property type="project" value="UniProtKB-SubCell"/>
</dbReference>
<name>A0A6A3I878_9STRA</name>
<keyword evidence="5" id="KW-0378">Hydrolase</keyword>
<evidence type="ECO:0000313" key="21">
    <source>
        <dbReference type="Proteomes" id="UP000486351"/>
    </source>
</evidence>
<evidence type="ECO:0000313" key="20">
    <source>
        <dbReference type="Proteomes" id="UP000460718"/>
    </source>
</evidence>
<feature type="chain" id="PRO_5036379715" description="glucan endo-1,3-beta-D-glucosidase" evidence="15">
    <location>
        <begin position="23"/>
        <end position="145"/>
    </location>
</feature>
<dbReference type="PANTHER" id="PTHR16631">
    <property type="entry name" value="GLUCAN 1,3-BETA-GLUCOSIDASE"/>
    <property type="match status" value="1"/>
</dbReference>
<evidence type="ECO:0000256" key="3">
    <source>
        <dbReference type="ARBA" id="ARBA00012780"/>
    </source>
</evidence>
<dbReference type="AlphaFoldDB" id="A0A6A3I878"/>
<gene>
    <name evidence="17" type="ORF">PF005_g25236</name>
    <name evidence="18" type="ORF">PF008_g23945</name>
    <name evidence="16" type="ORF">PF011_g23420</name>
</gene>
<comment type="catalytic activity">
    <reaction evidence="1">
        <text>Hydrolysis of (1-&gt;3)-beta-D-glucosidic linkages in (1-&gt;3)-beta-D-glucans.</text>
        <dbReference type="EC" id="3.2.1.39"/>
    </reaction>
</comment>
<evidence type="ECO:0000256" key="6">
    <source>
        <dbReference type="ARBA" id="ARBA00023136"/>
    </source>
</evidence>
<dbReference type="Proteomes" id="UP000460718">
    <property type="component" value="Unassembled WGS sequence"/>
</dbReference>